<dbReference type="RefSeq" id="WP_132111129.1">
    <property type="nucleotide sequence ID" value="NZ_SMFO01000007.1"/>
</dbReference>
<name>A0A4R5CZS2_9FLAO</name>
<organism evidence="1 2">
    <name type="scientific">Flavobacterium hiemivividum</name>
    <dbReference type="NCBI Taxonomy" id="2541734"/>
    <lineage>
        <taxon>Bacteria</taxon>
        <taxon>Pseudomonadati</taxon>
        <taxon>Bacteroidota</taxon>
        <taxon>Flavobacteriia</taxon>
        <taxon>Flavobacteriales</taxon>
        <taxon>Flavobacteriaceae</taxon>
        <taxon>Flavobacterium</taxon>
    </lineage>
</organism>
<keyword evidence="2" id="KW-1185">Reference proteome</keyword>
<dbReference type="AlphaFoldDB" id="A0A4R5CZS2"/>
<comment type="caution">
    <text evidence="1">The sequence shown here is derived from an EMBL/GenBank/DDBJ whole genome shotgun (WGS) entry which is preliminary data.</text>
</comment>
<dbReference type="Pfam" id="PF10677">
    <property type="entry name" value="DUF2490"/>
    <property type="match status" value="1"/>
</dbReference>
<evidence type="ECO:0000313" key="1">
    <source>
        <dbReference type="EMBL" id="TDE03465.1"/>
    </source>
</evidence>
<dbReference type="EMBL" id="SMFO01000007">
    <property type="protein sequence ID" value="TDE03465.1"/>
    <property type="molecule type" value="Genomic_DNA"/>
</dbReference>
<proteinExistence type="predicted"/>
<dbReference type="Proteomes" id="UP000294597">
    <property type="component" value="Unassembled WGS sequence"/>
</dbReference>
<dbReference type="InterPro" id="IPR019619">
    <property type="entry name" value="DUF2490"/>
</dbReference>
<evidence type="ECO:0000313" key="2">
    <source>
        <dbReference type="Proteomes" id="UP000294597"/>
    </source>
</evidence>
<accession>A0A4R5CZS2</accession>
<sequence>MKKSLIITFAMLLITLKGISQNTVHQYLTWTQAIMRIHPDSKFSYEGILQVRLLENLDNIQLISLTNGVYYKAGKKPFFLGADYSFITVNTGEQYRQIHWIQPKLEYRPKLDNINFLFRLMYAHLWIFDLNGPDYKSEDDRIRFLYQVSLPITKDLRLNLNDEIFILGRQSFMKENRFQCSISNRLDDRNTISVGYFFRWVGATNKIQKTLYENALTIAYTYTIPSKK</sequence>
<protein>
    <submittedName>
        <fullName evidence="1">DUF2490 domain-containing protein</fullName>
    </submittedName>
</protein>
<reference evidence="1 2" key="1">
    <citation type="submission" date="2019-03" db="EMBL/GenBank/DDBJ databases">
        <title>Flavobacterium TSA-D2 sp. nov., isolated from arctic soil.</title>
        <authorList>
            <person name="Chaudhary D.K."/>
        </authorList>
    </citation>
    <scope>NUCLEOTIDE SEQUENCE [LARGE SCALE GENOMIC DNA]</scope>
    <source>
        <strain evidence="1 2">TSA-D2</strain>
    </source>
</reference>
<gene>
    <name evidence="1" type="ORF">E0F98_10295</name>
</gene>